<sequence>MTAAIAKVTTAPRHLLNLAWELQDRPTLLTGDAVHGSTHLIRLITELRRVGARRIVVPLCPVCHRDVALTNILDGQRVCGSCHKRARPTKLCAHCGRDRHTVARTADGKPLCQSCYRRIALLHEECTRCHEQRFIIRRRGEERLCGNCFRRPTATCGKCGRHAVCLGVAAGRPVCETCAARKWPCARCGKTLQIAARVPDGRLCHTCYEKDPLSFRACTGCGSVERLYHRELCPRCALARRLDELVHHSSAVDRTELAALHQVLFTTGSPASTLRWLAESAASRTLTDIITGACPLTHDAIDARLPRKSSRHLRAILVSAGLLAPRDEHLANLQAWIDKTLAAVDNPERRNLLRRFVTWHHLARLRRKLRGEFAEHNQVDAIRVSLRAAITFLGWLDQQNQTLATCRQADIDRWIADGPSTHYRIRDFVHWSVAKRYAHPLQVPKYQQASQTNPLDAERRWALARQLLDDHTIAAKDRVAGLFTLLYAQPATNIVRLTAADITISSTDTYIRFGTVPLKLPEPVAVLLDEHLRTRTCRTVFGRSDESTWLFPSGTDPARPMSPGHLGRRLSRIGIQSRPGRQAALLDIATQLPAAVIADLLGISTSAADGWVDRSGASWANYAALVHRRTTH</sequence>
<protein>
    <submittedName>
        <fullName evidence="1">Uncharacterized protein</fullName>
    </submittedName>
</protein>
<dbReference type="AlphaFoldDB" id="A0A7K1US16"/>
<organism evidence="1 2">
    <name type="scientific">Nocardia terrae</name>
    <dbReference type="NCBI Taxonomy" id="2675851"/>
    <lineage>
        <taxon>Bacteria</taxon>
        <taxon>Bacillati</taxon>
        <taxon>Actinomycetota</taxon>
        <taxon>Actinomycetes</taxon>
        <taxon>Mycobacteriales</taxon>
        <taxon>Nocardiaceae</taxon>
        <taxon>Nocardia</taxon>
    </lineage>
</organism>
<gene>
    <name evidence="1" type="ORF">GPX89_07745</name>
</gene>
<accession>A0A7K1US16</accession>
<dbReference type="Proteomes" id="UP000466794">
    <property type="component" value="Unassembled WGS sequence"/>
</dbReference>
<keyword evidence="2" id="KW-1185">Reference proteome</keyword>
<dbReference type="EMBL" id="WRPP01000001">
    <property type="protein sequence ID" value="MVU77140.1"/>
    <property type="molecule type" value="Genomic_DNA"/>
</dbReference>
<evidence type="ECO:0000313" key="2">
    <source>
        <dbReference type="Proteomes" id="UP000466794"/>
    </source>
</evidence>
<dbReference type="RefSeq" id="WP_157386530.1">
    <property type="nucleotide sequence ID" value="NZ_WRPP01000001.1"/>
</dbReference>
<proteinExistence type="predicted"/>
<reference evidence="1 2" key="1">
    <citation type="submission" date="2019-12" db="EMBL/GenBank/DDBJ databases">
        <title>Nocardia sp. nov. ET3-3 isolated from soil.</title>
        <authorList>
            <person name="Kanchanasin P."/>
            <person name="Tanasupawat S."/>
            <person name="Yuki M."/>
            <person name="Kudo T."/>
        </authorList>
    </citation>
    <scope>NUCLEOTIDE SEQUENCE [LARGE SCALE GENOMIC DNA]</scope>
    <source>
        <strain evidence="1 2">ET3-3</strain>
    </source>
</reference>
<evidence type="ECO:0000313" key="1">
    <source>
        <dbReference type="EMBL" id="MVU77140.1"/>
    </source>
</evidence>
<comment type="caution">
    <text evidence="1">The sequence shown here is derived from an EMBL/GenBank/DDBJ whole genome shotgun (WGS) entry which is preliminary data.</text>
</comment>
<name>A0A7K1US16_9NOCA</name>